<keyword evidence="5" id="KW-0472">Membrane</keyword>
<evidence type="ECO:0000256" key="1">
    <source>
        <dbReference type="ARBA" id="ARBA00009995"/>
    </source>
</evidence>
<dbReference type="Gene3D" id="3.40.50.2000">
    <property type="entry name" value="Glycogen Phosphorylase B"/>
    <property type="match status" value="1"/>
</dbReference>
<dbReference type="GO" id="GO:0015020">
    <property type="term" value="F:glucuronosyltransferase activity"/>
    <property type="evidence" value="ECO:0007669"/>
    <property type="project" value="UniProtKB-EC"/>
</dbReference>
<dbReference type="InterPro" id="IPR035595">
    <property type="entry name" value="UDP_glycos_trans_CS"/>
</dbReference>
<dbReference type="HOGENOM" id="CLU_012949_2_0_1"/>
<dbReference type="SUPFAM" id="SSF53756">
    <property type="entry name" value="UDP-Glycosyltransferase/glycogen phosphorylase"/>
    <property type="match status" value="1"/>
</dbReference>
<keyword evidence="3 4" id="KW-0808">Transferase</keyword>
<dbReference type="RefSeq" id="XP_002108066.1">
    <property type="nucleotide sequence ID" value="XM_002108030.1"/>
</dbReference>
<comment type="subcellular location">
    <subcellularLocation>
        <location evidence="5">Membrane</location>
        <topology evidence="5">Single-pass membrane protein</topology>
    </subcellularLocation>
</comment>
<keyword evidence="7" id="KW-1185">Reference proteome</keyword>
<dbReference type="eggNOG" id="KOG1192">
    <property type="taxonomic scope" value="Eukaryota"/>
</dbReference>
<comment type="similarity">
    <text evidence="1 4">Belongs to the UDP-glycosyltransferase family.</text>
</comment>
<feature type="non-terminal residue" evidence="6">
    <location>
        <position position="1"/>
    </location>
</feature>
<gene>
    <name evidence="6" type="ORF">TRIADDRAFT_20011</name>
</gene>
<evidence type="ECO:0000256" key="3">
    <source>
        <dbReference type="ARBA" id="ARBA00022679"/>
    </source>
</evidence>
<sequence>IDILICDVCGACCHVLAKIAKVPIVVDYSSLGFLDPIVSSVHRIPNPLAYIPQMGTDYPTLMTFSQRLSNFLGYVVIILFKDYVMAPPFNEILHQHGIVNQDIYIDRSPAHILLVASDFAIEFPRPITPGVKMIGPVTVQSPQPLPQDIENFINSNSNGFIFVSFGTVAVALNAITDIDEMAKGLGQLPYNVLWKYTGSPIKNLPTNIKTVNWAPQNDVLGHAKIKAFVSHCGMNSVLEAAYHGVPVIAVPLMYDQSNNAQKLAVAGMSKIINFRYLNAKSIKQIINDVVSDPTYAKNAKRVSSIMKDRPSRRKPIQEAADWIEYALRFDGCEHLRSQEMNMPFYQRYLLDVIGFIALTIYIIYRIMRISCGFLCKRCCAKKTKQD</sequence>
<dbReference type="GO" id="GO:0016020">
    <property type="term" value="C:membrane"/>
    <property type="evidence" value="ECO:0007669"/>
    <property type="project" value="UniProtKB-SubCell"/>
</dbReference>
<dbReference type="Pfam" id="PF00201">
    <property type="entry name" value="UDPGT"/>
    <property type="match status" value="1"/>
</dbReference>
<dbReference type="PANTHER" id="PTHR48043:SF145">
    <property type="entry name" value="FI06409P-RELATED"/>
    <property type="match status" value="1"/>
</dbReference>
<dbReference type="GeneID" id="6750018"/>
<evidence type="ECO:0000313" key="6">
    <source>
        <dbReference type="EMBL" id="EDV28864.1"/>
    </source>
</evidence>
<dbReference type="EMBL" id="DS985241">
    <property type="protein sequence ID" value="EDV28864.1"/>
    <property type="molecule type" value="Genomic_DNA"/>
</dbReference>
<keyword evidence="5" id="KW-1133">Transmembrane helix</keyword>
<dbReference type="InterPro" id="IPR050271">
    <property type="entry name" value="UDP-glycosyltransferase"/>
</dbReference>
<proteinExistence type="inferred from homology"/>
<dbReference type="PROSITE" id="PS00375">
    <property type="entry name" value="UDPGT"/>
    <property type="match status" value="1"/>
</dbReference>
<dbReference type="InParanoid" id="B3RLX8"/>
<reference evidence="6 7" key="1">
    <citation type="journal article" date="2008" name="Nature">
        <title>The Trichoplax genome and the nature of placozoans.</title>
        <authorList>
            <person name="Srivastava M."/>
            <person name="Begovic E."/>
            <person name="Chapman J."/>
            <person name="Putnam N.H."/>
            <person name="Hellsten U."/>
            <person name="Kawashima T."/>
            <person name="Kuo A."/>
            <person name="Mitros T."/>
            <person name="Salamov A."/>
            <person name="Carpenter M.L."/>
            <person name="Signorovitch A.Y."/>
            <person name="Moreno M.A."/>
            <person name="Kamm K."/>
            <person name="Grimwood J."/>
            <person name="Schmutz J."/>
            <person name="Shapiro H."/>
            <person name="Grigoriev I.V."/>
            <person name="Buss L.W."/>
            <person name="Schierwater B."/>
            <person name="Dellaporta S.L."/>
            <person name="Rokhsar D.S."/>
        </authorList>
    </citation>
    <scope>NUCLEOTIDE SEQUENCE [LARGE SCALE GENOMIC DNA]</scope>
    <source>
        <strain evidence="6 7">Grell-BS-1999</strain>
    </source>
</reference>
<evidence type="ECO:0000256" key="2">
    <source>
        <dbReference type="ARBA" id="ARBA00022676"/>
    </source>
</evidence>
<evidence type="ECO:0000313" key="7">
    <source>
        <dbReference type="Proteomes" id="UP000009022"/>
    </source>
</evidence>
<dbReference type="GO" id="GO:0008194">
    <property type="term" value="F:UDP-glycosyltransferase activity"/>
    <property type="evidence" value="ECO:0000318"/>
    <property type="project" value="GO_Central"/>
</dbReference>
<dbReference type="FunFam" id="3.40.50.2000:FF:000021">
    <property type="entry name" value="UDP-glucuronosyltransferase"/>
    <property type="match status" value="1"/>
</dbReference>
<dbReference type="CDD" id="cd03784">
    <property type="entry name" value="GT1_Gtf-like"/>
    <property type="match status" value="1"/>
</dbReference>
<dbReference type="PhylomeDB" id="B3RLX8"/>
<feature type="transmembrane region" description="Helical" evidence="5">
    <location>
        <begin position="348"/>
        <end position="367"/>
    </location>
</feature>
<dbReference type="InterPro" id="IPR002213">
    <property type="entry name" value="UDP_glucos_trans"/>
</dbReference>
<name>B3RLX8_TRIAD</name>
<dbReference type="CTD" id="6750018"/>
<evidence type="ECO:0000256" key="5">
    <source>
        <dbReference type="RuleBase" id="RU362059"/>
    </source>
</evidence>
<dbReference type="EC" id="2.4.1.17" evidence="5"/>
<keyword evidence="2 4" id="KW-0328">Glycosyltransferase</keyword>
<protein>
    <recommendedName>
        <fullName evidence="5">UDP-glucuronosyltransferase</fullName>
        <ecNumber evidence="5">2.4.1.17</ecNumber>
    </recommendedName>
</protein>
<dbReference type="KEGG" id="tad:TRIADDRAFT_20011"/>
<evidence type="ECO:0000256" key="4">
    <source>
        <dbReference type="RuleBase" id="RU003718"/>
    </source>
</evidence>
<comment type="catalytic activity">
    <reaction evidence="5">
        <text>glucuronate acceptor + UDP-alpha-D-glucuronate = acceptor beta-D-glucuronoside + UDP + H(+)</text>
        <dbReference type="Rhea" id="RHEA:21032"/>
        <dbReference type="ChEBI" id="CHEBI:15378"/>
        <dbReference type="ChEBI" id="CHEBI:58052"/>
        <dbReference type="ChEBI" id="CHEBI:58223"/>
        <dbReference type="ChEBI" id="CHEBI:132367"/>
        <dbReference type="ChEBI" id="CHEBI:132368"/>
        <dbReference type="EC" id="2.4.1.17"/>
    </reaction>
</comment>
<accession>B3RLX8</accession>
<dbReference type="OMA" id="HTLWCDA"/>
<organism evidence="6 7">
    <name type="scientific">Trichoplax adhaerens</name>
    <name type="common">Trichoplax reptans</name>
    <dbReference type="NCBI Taxonomy" id="10228"/>
    <lineage>
        <taxon>Eukaryota</taxon>
        <taxon>Metazoa</taxon>
        <taxon>Placozoa</taxon>
        <taxon>Uniplacotomia</taxon>
        <taxon>Trichoplacea</taxon>
        <taxon>Trichoplacidae</taxon>
        <taxon>Trichoplax</taxon>
    </lineage>
</organism>
<dbReference type="AlphaFoldDB" id="B3RLX8"/>
<dbReference type="PANTHER" id="PTHR48043">
    <property type="entry name" value="EG:EG0003.4 PROTEIN-RELATED"/>
    <property type="match status" value="1"/>
</dbReference>
<dbReference type="OrthoDB" id="5835829at2759"/>
<keyword evidence="5" id="KW-0812">Transmembrane</keyword>
<dbReference type="Proteomes" id="UP000009022">
    <property type="component" value="Unassembled WGS sequence"/>
</dbReference>